<feature type="region of interest" description="Disordered" evidence="8">
    <location>
        <begin position="320"/>
        <end position="356"/>
    </location>
</feature>
<dbReference type="GO" id="GO:0005737">
    <property type="term" value="C:cytoplasm"/>
    <property type="evidence" value="ECO:0007669"/>
    <property type="project" value="UniProtKB-UniRule"/>
</dbReference>
<accession>A0A895YG99</accession>
<dbReference type="EC" id="2.5.1.61" evidence="7"/>
<comment type="similarity">
    <text evidence="2 7">Belongs to the HMBS family.</text>
</comment>
<dbReference type="PROSITE" id="PS00533">
    <property type="entry name" value="PORPHOBILINOGEN_DEAM"/>
    <property type="match status" value="1"/>
</dbReference>
<evidence type="ECO:0000256" key="3">
    <source>
        <dbReference type="ARBA" id="ARBA00011245"/>
    </source>
</evidence>
<evidence type="ECO:0000256" key="5">
    <source>
        <dbReference type="ARBA" id="ARBA00023244"/>
    </source>
</evidence>
<dbReference type="GO" id="GO:0004418">
    <property type="term" value="F:hydroxymethylbilane synthase activity"/>
    <property type="evidence" value="ECO:0007669"/>
    <property type="project" value="UniProtKB-UniRule"/>
</dbReference>
<dbReference type="NCBIfam" id="TIGR00212">
    <property type="entry name" value="hemC"/>
    <property type="match status" value="1"/>
</dbReference>
<comment type="miscellaneous">
    <text evidence="7">The porphobilinogen subunits are added to the dipyrromethane group.</text>
</comment>
<dbReference type="HAMAP" id="MF_00260">
    <property type="entry name" value="Porphobil_deam"/>
    <property type="match status" value="1"/>
</dbReference>
<evidence type="ECO:0000313" key="12">
    <source>
        <dbReference type="Proteomes" id="UP000662857"/>
    </source>
</evidence>
<evidence type="ECO:0000256" key="6">
    <source>
        <dbReference type="ARBA" id="ARBA00048169"/>
    </source>
</evidence>
<evidence type="ECO:0000259" key="10">
    <source>
        <dbReference type="Pfam" id="PF03900"/>
    </source>
</evidence>
<dbReference type="Proteomes" id="UP000662857">
    <property type="component" value="Chromosome"/>
</dbReference>
<gene>
    <name evidence="7 11" type="primary">hemC</name>
    <name evidence="11" type="ORF">JQS43_23570</name>
</gene>
<dbReference type="SUPFAM" id="SSF53850">
    <property type="entry name" value="Periplasmic binding protein-like II"/>
    <property type="match status" value="1"/>
</dbReference>
<evidence type="ECO:0000256" key="4">
    <source>
        <dbReference type="ARBA" id="ARBA00022679"/>
    </source>
</evidence>
<comment type="cofactor">
    <cofactor evidence="7">
        <name>dipyrromethane</name>
        <dbReference type="ChEBI" id="CHEBI:60342"/>
    </cofactor>
    <text evidence="7">Binds 1 dipyrromethane group covalently.</text>
</comment>
<evidence type="ECO:0000313" key="11">
    <source>
        <dbReference type="EMBL" id="QSB14433.1"/>
    </source>
</evidence>
<evidence type="ECO:0000256" key="8">
    <source>
        <dbReference type="SAM" id="MobiDB-lite"/>
    </source>
</evidence>
<keyword evidence="4 7" id="KW-0808">Transferase</keyword>
<dbReference type="PANTHER" id="PTHR11557">
    <property type="entry name" value="PORPHOBILINOGEN DEAMINASE"/>
    <property type="match status" value="1"/>
</dbReference>
<dbReference type="PANTHER" id="PTHR11557:SF0">
    <property type="entry name" value="PORPHOBILINOGEN DEAMINASE"/>
    <property type="match status" value="1"/>
</dbReference>
<keyword evidence="12" id="KW-1185">Reference proteome</keyword>
<sequence>MTGVTAARPPGLIRIGTRGSALAMTQTGTVAAAITEATGLPTELVEISTAGDRSGAPVAQLGVGVFVSALREALAHKEIDVAVHSFKDLPTAPDERLTIAAVPTRADPRDALITRDGATLATLAQGGRIGTGSPRRIAQLLGYRPDLTAVPVRGNVDTRLRKVATGELDALVLARAGLARLGRVEEITETLDPEVMLPAPAQGALAVECRVDDPSVAKLLAVLDDPATRAAVTAERALLATLEAGCSVPVGGLAEFTDDGELRLRGAVCGLDGARSIRLGRSGPVPTTAAAARLGRDLAAALLAAGADTLLGVERQRHVDGPAGARGTATTETQPAGVGALGQRPDPRRPGNPQAQ</sequence>
<protein>
    <recommendedName>
        <fullName evidence="7">Porphobilinogen deaminase</fullName>
        <shortName evidence="7">PBG</shortName>
        <ecNumber evidence="7">2.5.1.61</ecNumber>
    </recommendedName>
    <alternativeName>
        <fullName evidence="7">Hydroxymethylbilane synthase</fullName>
        <shortName evidence="7">HMBS</shortName>
    </alternativeName>
    <alternativeName>
        <fullName evidence="7">Pre-uroporphyrinogen synthase</fullName>
    </alternativeName>
</protein>
<evidence type="ECO:0000259" key="9">
    <source>
        <dbReference type="Pfam" id="PF01379"/>
    </source>
</evidence>
<feature type="modified residue" description="S-(dipyrrolylmethanemethyl)cysteine" evidence="7">
    <location>
        <position position="246"/>
    </location>
</feature>
<proteinExistence type="inferred from homology"/>
<dbReference type="InterPro" id="IPR022419">
    <property type="entry name" value="Porphobilin_deaminase_cofac_BS"/>
</dbReference>
<dbReference type="PIRSF" id="PIRSF001438">
    <property type="entry name" value="4pyrrol_synth_OHMeBilane_synth"/>
    <property type="match status" value="1"/>
</dbReference>
<feature type="domain" description="Porphobilinogen deaminase N-terminal" evidence="9">
    <location>
        <begin position="13"/>
        <end position="217"/>
    </location>
</feature>
<dbReference type="KEGG" id="nhy:JQS43_23570"/>
<dbReference type="FunFam" id="3.40.190.10:FF:000005">
    <property type="entry name" value="Porphobilinogen deaminase"/>
    <property type="match status" value="1"/>
</dbReference>
<dbReference type="Gene3D" id="3.30.160.40">
    <property type="entry name" value="Porphobilinogen deaminase, C-terminal domain"/>
    <property type="match status" value="1"/>
</dbReference>
<name>A0A895YG99_9ACTN</name>
<keyword evidence="5 7" id="KW-0627">Porphyrin biosynthesis</keyword>
<dbReference type="Gene3D" id="3.40.190.10">
    <property type="entry name" value="Periplasmic binding protein-like II"/>
    <property type="match status" value="2"/>
</dbReference>
<evidence type="ECO:0000256" key="1">
    <source>
        <dbReference type="ARBA" id="ARBA00002869"/>
    </source>
</evidence>
<evidence type="ECO:0000256" key="2">
    <source>
        <dbReference type="ARBA" id="ARBA00005638"/>
    </source>
</evidence>
<dbReference type="Pfam" id="PF03900">
    <property type="entry name" value="Porphobil_deamC"/>
    <property type="match status" value="1"/>
</dbReference>
<feature type="domain" description="Porphobilinogen deaminase C-terminal" evidence="10">
    <location>
        <begin position="231"/>
        <end position="303"/>
    </location>
</feature>
<dbReference type="Pfam" id="PF01379">
    <property type="entry name" value="Porphobil_deam"/>
    <property type="match status" value="1"/>
</dbReference>
<dbReference type="InterPro" id="IPR022417">
    <property type="entry name" value="Porphobilin_deaminase_N"/>
</dbReference>
<comment type="catalytic activity">
    <reaction evidence="6 7">
        <text>4 porphobilinogen + H2O = hydroxymethylbilane + 4 NH4(+)</text>
        <dbReference type="Rhea" id="RHEA:13185"/>
        <dbReference type="ChEBI" id="CHEBI:15377"/>
        <dbReference type="ChEBI" id="CHEBI:28938"/>
        <dbReference type="ChEBI" id="CHEBI:57845"/>
        <dbReference type="ChEBI" id="CHEBI:58126"/>
        <dbReference type="EC" id="2.5.1.61"/>
    </reaction>
</comment>
<dbReference type="InterPro" id="IPR036803">
    <property type="entry name" value="Porphobilinogen_deaminase_C_sf"/>
</dbReference>
<dbReference type="AlphaFoldDB" id="A0A895YG99"/>
<dbReference type="SUPFAM" id="SSF54782">
    <property type="entry name" value="Porphobilinogen deaminase (hydroxymethylbilane synthase), C-terminal domain"/>
    <property type="match status" value="1"/>
</dbReference>
<comment type="subunit">
    <text evidence="3 7">Monomer.</text>
</comment>
<dbReference type="GO" id="GO:0006782">
    <property type="term" value="P:protoporphyrinogen IX biosynthetic process"/>
    <property type="evidence" value="ECO:0007669"/>
    <property type="project" value="UniProtKB-UniRule"/>
</dbReference>
<reference evidence="11" key="1">
    <citation type="submission" date="2021-02" db="EMBL/GenBank/DDBJ databases">
        <title>Natrosporangium hydrolyticum gen. nov., sp. nov, a haloalkaliphilic actinobacterium from a soda solonchak soil.</title>
        <authorList>
            <person name="Sorokin D.Y."/>
            <person name="Khijniak T.V."/>
            <person name="Zakharycheva A.P."/>
            <person name="Boueva O.V."/>
            <person name="Ariskina E.V."/>
            <person name="Hahnke R.L."/>
            <person name="Bunk B."/>
            <person name="Sproer C."/>
            <person name="Schumann P."/>
            <person name="Evtushenko L.I."/>
            <person name="Kublanov I.V."/>
        </authorList>
    </citation>
    <scope>NUCLEOTIDE SEQUENCE</scope>
    <source>
        <strain evidence="11">DSM 106523</strain>
    </source>
</reference>
<evidence type="ECO:0000256" key="7">
    <source>
        <dbReference type="HAMAP-Rule" id="MF_00260"/>
    </source>
</evidence>
<dbReference type="InterPro" id="IPR000860">
    <property type="entry name" value="HemC"/>
</dbReference>
<dbReference type="PRINTS" id="PR00151">
    <property type="entry name" value="PORPHBDMNASE"/>
</dbReference>
<dbReference type="EMBL" id="CP070499">
    <property type="protein sequence ID" value="QSB14433.1"/>
    <property type="molecule type" value="Genomic_DNA"/>
</dbReference>
<organism evidence="11 12">
    <name type="scientific">Natronosporangium hydrolyticum</name>
    <dbReference type="NCBI Taxonomy" id="2811111"/>
    <lineage>
        <taxon>Bacteria</taxon>
        <taxon>Bacillati</taxon>
        <taxon>Actinomycetota</taxon>
        <taxon>Actinomycetes</taxon>
        <taxon>Micromonosporales</taxon>
        <taxon>Micromonosporaceae</taxon>
        <taxon>Natronosporangium</taxon>
    </lineage>
</organism>
<dbReference type="InterPro" id="IPR022418">
    <property type="entry name" value="Porphobilinogen_deaminase_C"/>
</dbReference>
<comment type="function">
    <text evidence="1 7">Tetrapolymerization of the monopyrrole PBG into the hydroxymethylbilane pre-uroporphyrinogen in several discrete steps.</text>
</comment>